<feature type="non-terminal residue" evidence="5">
    <location>
        <position position="96"/>
    </location>
</feature>
<dbReference type="InterPro" id="IPR055414">
    <property type="entry name" value="LRR_R13L4/SHOC2-like"/>
</dbReference>
<feature type="signal peptide" evidence="3">
    <location>
        <begin position="1"/>
        <end position="29"/>
    </location>
</feature>
<dbReference type="PANTHER" id="PTHR48051:SF39">
    <property type="entry name" value="P53-INDUCED DEATH DOMAIN PROTEIN 1"/>
    <property type="match status" value="1"/>
</dbReference>
<protein>
    <submittedName>
        <fullName evidence="5">Leucine rich repeat protein</fullName>
    </submittedName>
</protein>
<dbReference type="EMBL" id="AHMI02000150">
    <property type="protein sequence ID" value="EMY14603.1"/>
    <property type="molecule type" value="Genomic_DNA"/>
</dbReference>
<dbReference type="PROSITE" id="PS51450">
    <property type="entry name" value="LRR"/>
    <property type="match status" value="1"/>
</dbReference>
<dbReference type="Proteomes" id="UP000012249">
    <property type="component" value="Unassembled WGS sequence"/>
</dbReference>
<dbReference type="InterPro" id="IPR032675">
    <property type="entry name" value="LRR_dom_sf"/>
</dbReference>
<evidence type="ECO:0000256" key="1">
    <source>
        <dbReference type="ARBA" id="ARBA00022614"/>
    </source>
</evidence>
<evidence type="ECO:0000313" key="5">
    <source>
        <dbReference type="EMBL" id="EMY14603.1"/>
    </source>
</evidence>
<sequence>MTYFQSVNIRFKKRFIIPLLICLFCELQAQPNEEQTYRTLTKALKNPKDVRVLNLSGDRLTTLPKEIGKLRNLQILYLSGNQFKALPKEIGQLQNL</sequence>
<keyword evidence="2" id="KW-0677">Repeat</keyword>
<evidence type="ECO:0000259" key="4">
    <source>
        <dbReference type="Pfam" id="PF23598"/>
    </source>
</evidence>
<keyword evidence="3" id="KW-0732">Signal</keyword>
<reference evidence="5 6" key="1">
    <citation type="submission" date="2013-02" db="EMBL/GenBank/DDBJ databases">
        <authorList>
            <person name="Harkins D.M."/>
            <person name="Durkin A.S."/>
            <person name="Brinkac L.M."/>
            <person name="Haft D.H."/>
            <person name="Selengut J.D."/>
            <person name="Sanka R."/>
            <person name="DePew J."/>
            <person name="Purushe J."/>
            <person name="Haake D.A."/>
            <person name="Matsunaga J."/>
            <person name="Vinetz J.M."/>
            <person name="Sutton G.G."/>
            <person name="Nierman W.C."/>
            <person name="Fouts D.E."/>
        </authorList>
    </citation>
    <scope>NUCLEOTIDE SEQUENCE [LARGE SCALE GENOMIC DNA]</scope>
    <source>
        <strain evidence="5 6">Ecochallenge</strain>
    </source>
</reference>
<dbReference type="Pfam" id="PF23598">
    <property type="entry name" value="LRR_14"/>
    <property type="match status" value="1"/>
</dbReference>
<dbReference type="GO" id="GO:0005737">
    <property type="term" value="C:cytoplasm"/>
    <property type="evidence" value="ECO:0007669"/>
    <property type="project" value="TreeGrafter"/>
</dbReference>
<dbReference type="InterPro" id="IPR001611">
    <property type="entry name" value="Leu-rich_rpt"/>
</dbReference>
<proteinExistence type="predicted"/>
<feature type="domain" description="Disease resistance R13L4/SHOC-2-like LRR" evidence="4">
    <location>
        <begin position="40"/>
        <end position="96"/>
    </location>
</feature>
<dbReference type="AlphaFoldDB" id="N1U265"/>
<keyword evidence="1" id="KW-0433">Leucine-rich repeat</keyword>
<dbReference type="InterPro" id="IPR050216">
    <property type="entry name" value="LRR_domain-containing"/>
</dbReference>
<dbReference type="SMART" id="SM00369">
    <property type="entry name" value="LRR_TYP"/>
    <property type="match status" value="1"/>
</dbReference>
<dbReference type="InterPro" id="IPR003591">
    <property type="entry name" value="Leu-rich_rpt_typical-subtyp"/>
</dbReference>
<comment type="caution">
    <text evidence="5">The sequence shown here is derived from an EMBL/GenBank/DDBJ whole genome shotgun (WGS) entry which is preliminary data.</text>
</comment>
<evidence type="ECO:0000256" key="2">
    <source>
        <dbReference type="ARBA" id="ARBA00022737"/>
    </source>
</evidence>
<dbReference type="Gene3D" id="3.80.10.10">
    <property type="entry name" value="Ribonuclease Inhibitor"/>
    <property type="match status" value="1"/>
</dbReference>
<name>N1U265_9LEPT</name>
<accession>N1U265</accession>
<gene>
    <name evidence="5" type="ORF">LEP1GSC043_4053</name>
</gene>
<dbReference type="PANTHER" id="PTHR48051">
    <property type="match status" value="1"/>
</dbReference>
<dbReference type="SUPFAM" id="SSF52058">
    <property type="entry name" value="L domain-like"/>
    <property type="match status" value="1"/>
</dbReference>
<feature type="chain" id="PRO_5004112302" evidence="3">
    <location>
        <begin position="30"/>
        <end position="96"/>
    </location>
</feature>
<organism evidence="5 6">
    <name type="scientific">Leptospira weilii str. Ecochallenge</name>
    <dbReference type="NCBI Taxonomy" id="1049986"/>
    <lineage>
        <taxon>Bacteria</taxon>
        <taxon>Pseudomonadati</taxon>
        <taxon>Spirochaetota</taxon>
        <taxon>Spirochaetia</taxon>
        <taxon>Leptospirales</taxon>
        <taxon>Leptospiraceae</taxon>
        <taxon>Leptospira</taxon>
    </lineage>
</organism>
<evidence type="ECO:0000313" key="6">
    <source>
        <dbReference type="Proteomes" id="UP000012249"/>
    </source>
</evidence>
<evidence type="ECO:0000256" key="3">
    <source>
        <dbReference type="SAM" id="SignalP"/>
    </source>
</evidence>